<dbReference type="GO" id="GO:0016020">
    <property type="term" value="C:membrane"/>
    <property type="evidence" value="ECO:0007669"/>
    <property type="project" value="UniProtKB-SubCell"/>
</dbReference>
<evidence type="ECO:0000256" key="2">
    <source>
        <dbReference type="ARBA" id="ARBA00022692"/>
    </source>
</evidence>
<dbReference type="InterPro" id="IPR050368">
    <property type="entry name" value="ClC-type_chloride_channel"/>
</dbReference>
<evidence type="ECO:0000256" key="5">
    <source>
        <dbReference type="SAM" id="Phobius"/>
    </source>
</evidence>
<feature type="transmembrane region" description="Helical" evidence="5">
    <location>
        <begin position="187"/>
        <end position="209"/>
    </location>
</feature>
<dbReference type="PRINTS" id="PR00762">
    <property type="entry name" value="CLCHANNEL"/>
</dbReference>
<dbReference type="PANTHER" id="PTHR43427:SF12">
    <property type="entry name" value="CHLORIDE TRANSPORTER"/>
    <property type="match status" value="1"/>
</dbReference>
<feature type="transmembrane region" description="Helical" evidence="5">
    <location>
        <begin position="152"/>
        <end position="175"/>
    </location>
</feature>
<feature type="transmembrane region" description="Helical" evidence="5">
    <location>
        <begin position="386"/>
        <end position="405"/>
    </location>
</feature>
<keyword evidence="2 5" id="KW-0812">Transmembrane</keyword>
<accession>A0A1I0CJC8</accession>
<dbReference type="EMBL" id="FOHN01000010">
    <property type="protein sequence ID" value="SET19519.1"/>
    <property type="molecule type" value="Genomic_DNA"/>
</dbReference>
<dbReference type="Pfam" id="PF00654">
    <property type="entry name" value="Voltage_CLC"/>
    <property type="match status" value="1"/>
</dbReference>
<keyword evidence="7" id="KW-1185">Reference proteome</keyword>
<evidence type="ECO:0000313" key="7">
    <source>
        <dbReference type="Proteomes" id="UP000199800"/>
    </source>
</evidence>
<evidence type="ECO:0000313" key="6">
    <source>
        <dbReference type="EMBL" id="SET19519.1"/>
    </source>
</evidence>
<evidence type="ECO:0000256" key="3">
    <source>
        <dbReference type="ARBA" id="ARBA00022989"/>
    </source>
</evidence>
<dbReference type="AlphaFoldDB" id="A0A1I0CJC8"/>
<proteinExistence type="predicted"/>
<dbReference type="GO" id="GO:0015108">
    <property type="term" value="F:chloride transmembrane transporter activity"/>
    <property type="evidence" value="ECO:0007669"/>
    <property type="project" value="InterPro"/>
</dbReference>
<dbReference type="PANTHER" id="PTHR43427">
    <property type="entry name" value="CHLORIDE CHANNEL PROTEIN CLC-E"/>
    <property type="match status" value="1"/>
</dbReference>
<reference evidence="6 7" key="1">
    <citation type="submission" date="2016-10" db="EMBL/GenBank/DDBJ databases">
        <authorList>
            <person name="de Groot N.N."/>
        </authorList>
    </citation>
    <scope>NUCLEOTIDE SEQUENCE [LARGE SCALE GENOMIC DNA]</scope>
    <source>
        <strain evidence="6 7">DSM 1801</strain>
    </source>
</reference>
<name>A0A1I0CJC8_9FIRM</name>
<feature type="transmembrane region" description="Helical" evidence="5">
    <location>
        <begin position="358"/>
        <end position="380"/>
    </location>
</feature>
<dbReference type="STRING" id="29364.SAMN04487772_11035"/>
<gene>
    <name evidence="6" type="ORF">SAMN04487772_11035</name>
</gene>
<feature type="transmembrane region" description="Helical" evidence="5">
    <location>
        <begin position="61"/>
        <end position="79"/>
    </location>
</feature>
<dbReference type="Proteomes" id="UP000199800">
    <property type="component" value="Unassembled WGS sequence"/>
</dbReference>
<dbReference type="SUPFAM" id="SSF81340">
    <property type="entry name" value="Clc chloride channel"/>
    <property type="match status" value="1"/>
</dbReference>
<feature type="transmembrane region" description="Helical" evidence="5">
    <location>
        <begin position="327"/>
        <end position="346"/>
    </location>
</feature>
<protein>
    <submittedName>
        <fullName evidence="6">H+/Cl-antiporter ClcA</fullName>
    </submittedName>
</protein>
<organism evidence="6 7">
    <name type="scientific">[Clostridium] polysaccharolyticum</name>
    <dbReference type="NCBI Taxonomy" id="29364"/>
    <lineage>
        <taxon>Bacteria</taxon>
        <taxon>Bacillati</taxon>
        <taxon>Bacillota</taxon>
        <taxon>Clostridia</taxon>
        <taxon>Lachnospirales</taxon>
        <taxon>Lachnospiraceae</taxon>
    </lineage>
</organism>
<feature type="transmembrane region" description="Helical" evidence="5">
    <location>
        <begin position="20"/>
        <end position="46"/>
    </location>
</feature>
<feature type="transmembrane region" description="Helical" evidence="5">
    <location>
        <begin position="262"/>
        <end position="281"/>
    </location>
</feature>
<dbReference type="Gene3D" id="1.10.3080.10">
    <property type="entry name" value="Clc chloride channel"/>
    <property type="match status" value="1"/>
</dbReference>
<evidence type="ECO:0000256" key="4">
    <source>
        <dbReference type="ARBA" id="ARBA00023136"/>
    </source>
</evidence>
<dbReference type="InterPro" id="IPR014743">
    <property type="entry name" value="Cl-channel_core"/>
</dbReference>
<feature type="transmembrane region" description="Helical" evidence="5">
    <location>
        <begin position="230"/>
        <end position="250"/>
    </location>
</feature>
<evidence type="ECO:0000256" key="1">
    <source>
        <dbReference type="ARBA" id="ARBA00004141"/>
    </source>
</evidence>
<comment type="subcellular location">
    <subcellularLocation>
        <location evidence="1">Membrane</location>
        <topology evidence="1">Multi-pass membrane protein</topology>
    </subcellularLocation>
</comment>
<keyword evidence="3 5" id="KW-1133">Transmembrane helix</keyword>
<sequence length="425" mass="46894">MKKEMQEKLEYYYHRITSNLALFAKWMFISSIVGIVVGVISSAFAFSMKAVTDYRLEHPNIIYLLPLAGCFIVLLYALFRYKNDKGTNLVLSTIHAESEIPFKMAPLIFISTVTTHLFGGSAGREGAALQLGGSIGNQLGRWLKLDEPDTRVIVMCGMSAAFSAVFGTPMAAAIFSLEVVSVGVMYYAALMPCIFSSIIASMFSARMGIDTESFEILHIPALHIIPCFKVILLAMICALLSVVFCMMLHGTGDLFRKYIKNPYFRILFSSCLILILTKLLGTADYLGAGIPVIEKSIHQMQVEPLAFFWKMVFTTLTLEAGFKGGEIVPSFFIGASFGCIFGTIMGISPSLCASTGMIAVFCGVTNCPITSMFISFELFGFEGVPFFLIAISVSYLMSGYYGLYADQTIVYSKYKTKYVNRKTHD</sequence>
<dbReference type="InterPro" id="IPR001807">
    <property type="entry name" value="ClC"/>
</dbReference>
<keyword evidence="4 5" id="KW-0472">Membrane</keyword>